<dbReference type="AlphaFoldDB" id="A0AA36CX00"/>
<name>A0AA36CX00_9BILA</name>
<dbReference type="PANTHER" id="PTHR31449">
    <property type="entry name" value="UPF0598 PROTEIN C8ORF82"/>
    <property type="match status" value="1"/>
</dbReference>
<evidence type="ECO:0000313" key="2">
    <source>
        <dbReference type="EMBL" id="CAJ0575442.1"/>
    </source>
</evidence>
<comment type="caution">
    <text evidence="2">The sequence shown here is derived from an EMBL/GenBank/DDBJ whole genome shotgun (WGS) entry which is preliminary data.</text>
</comment>
<dbReference type="InterPro" id="IPR028108">
    <property type="entry name" value="DUF4505"/>
</dbReference>
<dbReference type="Pfam" id="PF14956">
    <property type="entry name" value="DUF4505"/>
    <property type="match status" value="1"/>
</dbReference>
<reference evidence="2" key="1">
    <citation type="submission" date="2023-06" db="EMBL/GenBank/DDBJ databases">
        <authorList>
            <person name="Delattre M."/>
        </authorList>
    </citation>
    <scope>NUCLEOTIDE SEQUENCE</scope>
    <source>
        <strain evidence="2">AF72</strain>
    </source>
</reference>
<accession>A0AA36CX00</accession>
<comment type="similarity">
    <text evidence="1">Belongs to the UPF0598 family.</text>
</comment>
<dbReference type="PANTHER" id="PTHR31449:SF3">
    <property type="entry name" value="UPF0598 PROTEIN C8ORF82"/>
    <property type="match status" value="1"/>
</dbReference>
<proteinExistence type="inferred from homology"/>
<evidence type="ECO:0000313" key="3">
    <source>
        <dbReference type="Proteomes" id="UP001177023"/>
    </source>
</evidence>
<gene>
    <name evidence="2" type="ORF">MSPICULIGERA_LOCUS13752</name>
</gene>
<protein>
    <submittedName>
        <fullName evidence="2">Uncharacterized protein</fullName>
    </submittedName>
</protein>
<sequence>MLFLDDARMKNFTSAYKDVDFLNFFYKHLRENETGRFEEHFPYLSRCGRERNLLRCDDRPIVFTKILDDGKFWRLGESTIKVEIAPSRFFMLPNGRLYHPAPFGRYGLVKSAVADLIFPNFEFDSDGFPRASRCPTLPRGVSSSHNRYSYL</sequence>
<dbReference type="Proteomes" id="UP001177023">
    <property type="component" value="Unassembled WGS sequence"/>
</dbReference>
<dbReference type="EMBL" id="CATQJA010002639">
    <property type="protein sequence ID" value="CAJ0575442.1"/>
    <property type="molecule type" value="Genomic_DNA"/>
</dbReference>
<evidence type="ECO:0000256" key="1">
    <source>
        <dbReference type="ARBA" id="ARBA00006322"/>
    </source>
</evidence>
<organism evidence="2 3">
    <name type="scientific">Mesorhabditis spiculigera</name>
    <dbReference type="NCBI Taxonomy" id="96644"/>
    <lineage>
        <taxon>Eukaryota</taxon>
        <taxon>Metazoa</taxon>
        <taxon>Ecdysozoa</taxon>
        <taxon>Nematoda</taxon>
        <taxon>Chromadorea</taxon>
        <taxon>Rhabditida</taxon>
        <taxon>Rhabditina</taxon>
        <taxon>Rhabditomorpha</taxon>
        <taxon>Rhabditoidea</taxon>
        <taxon>Rhabditidae</taxon>
        <taxon>Mesorhabditinae</taxon>
        <taxon>Mesorhabditis</taxon>
    </lineage>
</organism>
<keyword evidence="3" id="KW-1185">Reference proteome</keyword>
<feature type="non-terminal residue" evidence="2">
    <location>
        <position position="151"/>
    </location>
</feature>